<feature type="binding site" evidence="3">
    <location>
        <position position="187"/>
    </location>
    <ligand>
        <name>ATP</name>
        <dbReference type="ChEBI" id="CHEBI:30616"/>
    </ligand>
</feature>
<dbReference type="GO" id="GO:0005524">
    <property type="term" value="F:ATP binding"/>
    <property type="evidence" value="ECO:0007669"/>
    <property type="project" value="UniProtKB-KW"/>
</dbReference>
<dbReference type="GO" id="GO:0006400">
    <property type="term" value="P:tRNA modification"/>
    <property type="evidence" value="ECO:0007669"/>
    <property type="project" value="UniProtKB-UniRule"/>
</dbReference>
<dbReference type="InterPro" id="IPR008513">
    <property type="entry name" value="tRNA(Met)_cyd_acetate_ligase"/>
</dbReference>
<comment type="caution">
    <text evidence="3">Lacks conserved residue(s) required for the propagation of feature annotation.</text>
</comment>
<accession>A0A1T4M6S9</accession>
<dbReference type="GO" id="GO:0016879">
    <property type="term" value="F:ligase activity, forming carbon-nitrogen bonds"/>
    <property type="evidence" value="ECO:0007669"/>
    <property type="project" value="UniProtKB-UniRule"/>
</dbReference>
<dbReference type="OrthoDB" id="9769796at2"/>
<dbReference type="RefSeq" id="WP_078806898.1">
    <property type="nucleotide sequence ID" value="NZ_FUXI01000008.1"/>
</dbReference>
<dbReference type="NCBIfam" id="NF010191">
    <property type="entry name" value="PRK13670.1"/>
    <property type="match status" value="1"/>
</dbReference>
<keyword evidence="3" id="KW-0820">tRNA-binding</keyword>
<evidence type="ECO:0000313" key="5">
    <source>
        <dbReference type="Proteomes" id="UP000190328"/>
    </source>
</evidence>
<keyword evidence="3" id="KW-0694">RNA-binding</keyword>
<gene>
    <name evidence="3" type="primary">tmcAL</name>
    <name evidence="4" type="ORF">SAMN02745116_00972</name>
</gene>
<keyword evidence="1 3" id="KW-0436">Ligase</keyword>
<dbReference type="Gene3D" id="3.40.50.620">
    <property type="entry name" value="HUPs"/>
    <property type="match status" value="1"/>
</dbReference>
<dbReference type="PANTHER" id="PTHR37825">
    <property type="entry name" value="TRNA(MET) CYTIDINE ACETATE LIGASE"/>
    <property type="match status" value="1"/>
</dbReference>
<feature type="binding site" evidence="3">
    <location>
        <position position="162"/>
    </location>
    <ligand>
        <name>ATP</name>
        <dbReference type="ChEBI" id="CHEBI:30616"/>
    </ligand>
</feature>
<dbReference type="Pfam" id="PF05636">
    <property type="entry name" value="HIGH_NTase1"/>
    <property type="match status" value="1"/>
</dbReference>
<proteinExistence type="inferred from homology"/>
<dbReference type="GO" id="GO:0005737">
    <property type="term" value="C:cytoplasm"/>
    <property type="evidence" value="ECO:0007669"/>
    <property type="project" value="UniProtKB-SubCell"/>
</dbReference>
<comment type="catalytic activity">
    <reaction evidence="3">
        <text>cytidine(34) in elongator tRNA(Met) + acetate + ATP = N(4)-acetylcytidine(34) in elongator tRNA(Met) + AMP + diphosphate</text>
        <dbReference type="Rhea" id="RHEA:58144"/>
        <dbReference type="Rhea" id="RHEA-COMP:10693"/>
        <dbReference type="Rhea" id="RHEA-COMP:10694"/>
        <dbReference type="ChEBI" id="CHEBI:30089"/>
        <dbReference type="ChEBI" id="CHEBI:30616"/>
        <dbReference type="ChEBI" id="CHEBI:33019"/>
        <dbReference type="ChEBI" id="CHEBI:74900"/>
        <dbReference type="ChEBI" id="CHEBI:82748"/>
        <dbReference type="ChEBI" id="CHEBI:456215"/>
    </reaction>
</comment>
<keyword evidence="3" id="KW-0963">Cytoplasm</keyword>
<organism evidence="4 5">
    <name type="scientific">Pilibacter termitis</name>
    <dbReference type="NCBI Taxonomy" id="263852"/>
    <lineage>
        <taxon>Bacteria</taxon>
        <taxon>Bacillati</taxon>
        <taxon>Bacillota</taxon>
        <taxon>Bacilli</taxon>
        <taxon>Lactobacillales</taxon>
        <taxon>Enterococcaceae</taxon>
        <taxon>Pilibacter</taxon>
    </lineage>
</organism>
<dbReference type="EMBL" id="FUXI01000008">
    <property type="protein sequence ID" value="SJZ62566.1"/>
    <property type="molecule type" value="Genomic_DNA"/>
</dbReference>
<dbReference type="EC" id="6.3.4.-" evidence="3"/>
<dbReference type="STRING" id="263852.SAMN02745116_00972"/>
<comment type="function">
    <text evidence="3">Catalyzes the formation of N(4)-acetylcytidine (ac(4)C) at the wobble position of elongator tRNA(Met), using acetate and ATP as substrates. First activates an acetate ion to form acetyladenylate (Ac-AMP) and then transfers the acetyl group to tRNA to form ac(4)C34.</text>
</comment>
<keyword evidence="4" id="KW-0808">Transferase</keyword>
<evidence type="ECO:0000256" key="2">
    <source>
        <dbReference type="ARBA" id="ARBA00022694"/>
    </source>
</evidence>
<keyword evidence="3" id="KW-0067">ATP-binding</keyword>
<protein>
    <recommendedName>
        <fullName evidence="3">tRNA(Met) cytidine acetate ligase</fullName>
        <ecNumber evidence="3">6.3.4.-</ecNumber>
    </recommendedName>
</protein>
<dbReference type="GO" id="GO:0000049">
    <property type="term" value="F:tRNA binding"/>
    <property type="evidence" value="ECO:0007669"/>
    <property type="project" value="UniProtKB-KW"/>
</dbReference>
<feature type="binding site" evidence="3">
    <location>
        <position position="102"/>
    </location>
    <ligand>
        <name>ATP</name>
        <dbReference type="ChEBI" id="CHEBI:30616"/>
    </ligand>
</feature>
<comment type="subcellular location">
    <subcellularLocation>
        <location evidence="3">Cytoplasm</location>
    </subcellularLocation>
</comment>
<keyword evidence="5" id="KW-1185">Reference proteome</keyword>
<keyword evidence="2 3" id="KW-0819">tRNA processing</keyword>
<evidence type="ECO:0000256" key="3">
    <source>
        <dbReference type="HAMAP-Rule" id="MF_01539"/>
    </source>
</evidence>
<dbReference type="HAMAP" id="MF_01539">
    <property type="entry name" value="TmcAL"/>
    <property type="match status" value="1"/>
</dbReference>
<dbReference type="PANTHER" id="PTHR37825:SF1">
    <property type="entry name" value="TRNA(MET) CYTIDINE ACETATE LIGASE"/>
    <property type="match status" value="1"/>
</dbReference>
<keyword evidence="3" id="KW-0547">Nucleotide-binding</keyword>
<dbReference type="Proteomes" id="UP000190328">
    <property type="component" value="Unassembled WGS sequence"/>
</dbReference>
<name>A0A1T4M6S9_9ENTE</name>
<dbReference type="InterPro" id="IPR014729">
    <property type="entry name" value="Rossmann-like_a/b/a_fold"/>
</dbReference>
<sequence>MQATGLITEYNPFHNGHLYHAKVARKLSGCDCVIAVMSGNFTQRGEVALVDKWSRATMALQSGAVDLIVELPPQWSVQSADYFAKGGVQLLSSLQCSSIVFGTDVKERVDYETFGRFAVEQEEVINQKVRDFPQKSASFPEKMTSIYQALLPEFTLDFSSPNHILAMGYARENAKLAQPMKLQPIQRVGASFHDTLVNGKIASATAIRLALAESGDISKAVPPATLQLLQEATMVSWENLFPFLRYKLLSTSAEELHAIYQMSEGLEYRLKEKIEQAQNFEDFLAKIATKRYTAGRLKRLLCYCLWNATEEEIRLAQSKTSLHVLGMNEIGQRYLKEKKESMTLPVISKISKREETTKFMVRVDSIFQLANPKIKEQSRGRFPVKV</sequence>
<reference evidence="5" key="1">
    <citation type="submission" date="2017-02" db="EMBL/GenBank/DDBJ databases">
        <authorList>
            <person name="Varghese N."/>
            <person name="Submissions S."/>
        </authorList>
    </citation>
    <scope>NUCLEOTIDE SEQUENCE [LARGE SCALE GENOMIC DNA]</scope>
    <source>
        <strain evidence="5">ATCC BAA-1030</strain>
    </source>
</reference>
<evidence type="ECO:0000313" key="4">
    <source>
        <dbReference type="EMBL" id="SJZ62566.1"/>
    </source>
</evidence>
<evidence type="ECO:0000256" key="1">
    <source>
        <dbReference type="ARBA" id="ARBA00022598"/>
    </source>
</evidence>
<dbReference type="AlphaFoldDB" id="A0A1T4M6S9"/>
<dbReference type="GO" id="GO:0016740">
    <property type="term" value="F:transferase activity"/>
    <property type="evidence" value="ECO:0007669"/>
    <property type="project" value="UniProtKB-KW"/>
</dbReference>
<comment type="similarity">
    <text evidence="3">Belongs to the TmcAL family.</text>
</comment>
<dbReference type="SUPFAM" id="SSF52374">
    <property type="entry name" value="Nucleotidylyl transferase"/>
    <property type="match status" value="1"/>
</dbReference>
<feature type="binding site" evidence="3">
    <location>
        <begin position="7"/>
        <end position="20"/>
    </location>
    <ligand>
        <name>ATP</name>
        <dbReference type="ChEBI" id="CHEBI:30616"/>
    </ligand>
</feature>